<keyword evidence="5" id="KW-1185">Reference proteome</keyword>
<evidence type="ECO:0000256" key="1">
    <source>
        <dbReference type="SAM" id="MobiDB-lite"/>
    </source>
</evidence>
<dbReference type="Gene3D" id="2.60.40.1120">
    <property type="entry name" value="Carboxypeptidase-like, regulatory domain"/>
    <property type="match status" value="1"/>
</dbReference>
<dbReference type="Pfam" id="PF13620">
    <property type="entry name" value="CarboxypepD_reg"/>
    <property type="match status" value="1"/>
</dbReference>
<protein>
    <submittedName>
        <fullName evidence="4">Carboxypeptidase-like regulatory domain-containing protein</fullName>
    </submittedName>
</protein>
<feature type="domain" description="TonB-dependent transporter Oar-like beta-barrel" evidence="3">
    <location>
        <begin position="252"/>
        <end position="1251"/>
    </location>
</feature>
<name>A0A9J7BS41_9BACT</name>
<sequence>MRRARIACFVLVSMIGCCVQVFGQATTSLRGHVTDPSGAAVTGAHCELTLTATGATRQSTTDSTGEYQFSQLPPGEYALKVTGAGFSVAEKRGMNLLVGQPATEDVVLTLGSVTEDVKVEMNVQPMLNTTDATLGNAFSQEHIESLPIEGRNVPDLLSLQPGVTFLGRTDSNNGTNSVGNSAGDSRSGAVNGGHSDQSNITLDGVDVNDINNGYAFTSVLRVTQDSISEFRVTTSNPDAAEGRSSGAQVGLITRSGTNKIHGSAYEYNRSSLLEANSFFNKQQQIAAGEPNRPPKLIRNVFGGAVGGPLLRDRVFYFMNYEGRRDAEGQSVYAGTVPMASLRAGNIQYENASGTVTTLTPADIKRMDPQGIGVNENVLNVFSHYPMPNDATQGDGLNTQGYRFPYNIHRTYNTYIGRLDWNVTGKQSVFFRGNLQNDDEPTTPAFPDQPPSTRVLTNNKGFAAGYSAVITSNLVNELRYGFTRQGVEAAGLSTQPHVNFSGIASPQAFTYSTGVIIPLHNVVDDLSWTKHDHSFQVGVNLRLIDDQRASNANSFPSGQMNAGWLANGSTVAGNGGPFDPAAYGYPAVSKTFKNRYNSALLSDVGIITEGDAVYNYTKTGAALALGTPLKRDYRWNEYEFYAQDSWKALRNLTITYGLRYSLLQPPVETSGTQVGICKVSGGTCSPFSLTDYYEQSANQAAQGGAANAVGQVGFDLNGRSNGRPDFWNMEKKDLGPRVAVAWSPSPTDGLWNKLLGDGKSSIRAGYSLVFDHFGAATVNTFDTTGSFGLSSQISNVPGSVEVGTAPRFTDINTIPAEVIPAAPPGGFPAVPDPSLFAISWGMDSKIKTPYAHLIDFSIQRQLHNGSSLEIAYVGRLAHHLLAQEDVAMPINLSAAGSNYFAEAARLSKLARAGTDVGAVQPIPYWEQLFGGLGGVDLGYGAGPASATQNVYQIFQQNIYNETYALFSLDLPDSQTGAGVNPNGAYPSYRFYHDQYSALYAWRSIAYSNYHALQVIYRQQIGTGMFADVNYTLSKSMDIASQAERLSSSGSNNNAQIINTWAPNQLYGVSDYDATHQINGNYVWDLPFGRGRRFLGTANRLTNALLGGWQTTGIVRWTSGFPFAVNEGGNWPTNWDIEGWATQIARIPSRAAKHGHLAQRFADPQAVFASFDYTLPGGSGTRNPLRGDGYYDWDAGLNKTFLLGERMRIQLRWETFNVTNSVRFDSHSINSTLDNATNFGNATVLLTDQRKAQFAARLEF</sequence>
<keyword evidence="4" id="KW-0645">Protease</keyword>
<dbReference type="GO" id="GO:0030246">
    <property type="term" value="F:carbohydrate binding"/>
    <property type="evidence" value="ECO:0007669"/>
    <property type="project" value="InterPro"/>
</dbReference>
<evidence type="ECO:0000313" key="5">
    <source>
        <dbReference type="Proteomes" id="UP001059380"/>
    </source>
</evidence>
<keyword evidence="2" id="KW-0732">Signal</keyword>
<dbReference type="Proteomes" id="UP001059380">
    <property type="component" value="Chromosome"/>
</dbReference>
<keyword evidence="4" id="KW-0378">Hydrolase</keyword>
<dbReference type="Pfam" id="PF25183">
    <property type="entry name" value="OMP_b-brl_4"/>
    <property type="match status" value="1"/>
</dbReference>
<feature type="chain" id="PRO_5039903194" evidence="2">
    <location>
        <begin position="24"/>
        <end position="1258"/>
    </location>
</feature>
<dbReference type="SUPFAM" id="SSF49452">
    <property type="entry name" value="Starch-binding domain-like"/>
    <property type="match status" value="1"/>
</dbReference>
<dbReference type="PROSITE" id="PS51257">
    <property type="entry name" value="PROKAR_LIPOPROTEIN"/>
    <property type="match status" value="1"/>
</dbReference>
<evidence type="ECO:0000256" key="2">
    <source>
        <dbReference type="SAM" id="SignalP"/>
    </source>
</evidence>
<keyword evidence="4" id="KW-0121">Carboxypeptidase</keyword>
<feature type="region of interest" description="Disordered" evidence="1">
    <location>
        <begin position="166"/>
        <end position="200"/>
    </location>
</feature>
<dbReference type="InterPro" id="IPR057601">
    <property type="entry name" value="Oar-like_b-barrel"/>
</dbReference>
<dbReference type="KEGG" id="orp:MOP44_01315"/>
<proteinExistence type="predicted"/>
<feature type="signal peptide" evidence="2">
    <location>
        <begin position="1"/>
        <end position="23"/>
    </location>
</feature>
<feature type="compositionally biased region" description="Polar residues" evidence="1">
    <location>
        <begin position="169"/>
        <end position="184"/>
    </location>
</feature>
<dbReference type="AlphaFoldDB" id="A0A9J7BS41"/>
<reference evidence="4" key="1">
    <citation type="submission" date="2021-04" db="EMBL/GenBank/DDBJ databases">
        <title>Phylogenetic analysis of Acidobacteriaceae.</title>
        <authorList>
            <person name="Qiu L."/>
            <person name="Zhang Q."/>
        </authorList>
    </citation>
    <scope>NUCLEOTIDE SEQUENCE</scope>
    <source>
        <strain evidence="4">DSM 25168</strain>
    </source>
</reference>
<gene>
    <name evidence="4" type="ORF">MOP44_01315</name>
</gene>
<dbReference type="EMBL" id="CP093313">
    <property type="protein sequence ID" value="UWZ84586.1"/>
    <property type="molecule type" value="Genomic_DNA"/>
</dbReference>
<evidence type="ECO:0000313" key="4">
    <source>
        <dbReference type="EMBL" id="UWZ84586.1"/>
    </source>
</evidence>
<dbReference type="RefSeq" id="WP_260794093.1">
    <property type="nucleotide sequence ID" value="NZ_CP093313.1"/>
</dbReference>
<accession>A0A9J7BS41</accession>
<dbReference type="SUPFAM" id="SSF56935">
    <property type="entry name" value="Porins"/>
    <property type="match status" value="1"/>
</dbReference>
<organism evidence="4 5">
    <name type="scientific">Occallatibacter riparius</name>
    <dbReference type="NCBI Taxonomy" id="1002689"/>
    <lineage>
        <taxon>Bacteria</taxon>
        <taxon>Pseudomonadati</taxon>
        <taxon>Acidobacteriota</taxon>
        <taxon>Terriglobia</taxon>
        <taxon>Terriglobales</taxon>
        <taxon>Acidobacteriaceae</taxon>
        <taxon>Occallatibacter</taxon>
    </lineage>
</organism>
<evidence type="ECO:0000259" key="3">
    <source>
        <dbReference type="Pfam" id="PF25183"/>
    </source>
</evidence>
<dbReference type="GO" id="GO:0004180">
    <property type="term" value="F:carboxypeptidase activity"/>
    <property type="evidence" value="ECO:0007669"/>
    <property type="project" value="UniProtKB-KW"/>
</dbReference>
<dbReference type="InterPro" id="IPR013784">
    <property type="entry name" value="Carb-bd-like_fold"/>
</dbReference>